<organism evidence="1 2">
    <name type="scientific">Companilactobacillus versmoldensis DSM 14857 = KCTC 3814</name>
    <dbReference type="NCBI Taxonomy" id="1423815"/>
    <lineage>
        <taxon>Bacteria</taxon>
        <taxon>Bacillati</taxon>
        <taxon>Bacillota</taxon>
        <taxon>Bacilli</taxon>
        <taxon>Lactobacillales</taxon>
        <taxon>Lactobacillaceae</taxon>
        <taxon>Companilactobacillus</taxon>
    </lineage>
</organism>
<dbReference type="EMBL" id="AZFA01000014">
    <property type="protein sequence ID" value="KRL66397.1"/>
    <property type="molecule type" value="Genomic_DNA"/>
</dbReference>
<keyword evidence="2" id="KW-1185">Reference proteome</keyword>
<dbReference type="STRING" id="1423815.FC27_GL000537"/>
<evidence type="ECO:0000313" key="2">
    <source>
        <dbReference type="Proteomes" id="UP000051647"/>
    </source>
</evidence>
<dbReference type="OrthoDB" id="2309783at2"/>
<gene>
    <name evidence="1" type="ORF">FC27_GL000537</name>
</gene>
<protein>
    <submittedName>
        <fullName evidence="1">Uncharacterized protein</fullName>
    </submittedName>
</protein>
<dbReference type="Proteomes" id="UP000051647">
    <property type="component" value="Unassembled WGS sequence"/>
</dbReference>
<comment type="caution">
    <text evidence="1">The sequence shown here is derived from an EMBL/GenBank/DDBJ whole genome shotgun (WGS) entry which is preliminary data.</text>
</comment>
<evidence type="ECO:0000313" key="1">
    <source>
        <dbReference type="EMBL" id="KRL66397.1"/>
    </source>
</evidence>
<dbReference type="RefSeq" id="WP_010624883.1">
    <property type="nucleotide sequence ID" value="NZ_AZFA01000014.1"/>
</dbReference>
<reference evidence="1 2" key="1">
    <citation type="journal article" date="2015" name="Genome Announc.">
        <title>Expanding the biotechnology potential of lactobacilli through comparative genomics of 213 strains and associated genera.</title>
        <authorList>
            <person name="Sun Z."/>
            <person name="Harris H.M."/>
            <person name="McCann A."/>
            <person name="Guo C."/>
            <person name="Argimon S."/>
            <person name="Zhang W."/>
            <person name="Yang X."/>
            <person name="Jeffery I.B."/>
            <person name="Cooney J.C."/>
            <person name="Kagawa T.F."/>
            <person name="Liu W."/>
            <person name="Song Y."/>
            <person name="Salvetti E."/>
            <person name="Wrobel A."/>
            <person name="Rasinkangas P."/>
            <person name="Parkhill J."/>
            <person name="Rea M.C."/>
            <person name="O'Sullivan O."/>
            <person name="Ritari J."/>
            <person name="Douillard F.P."/>
            <person name="Paul Ross R."/>
            <person name="Yang R."/>
            <person name="Briner A.E."/>
            <person name="Felis G.E."/>
            <person name="de Vos W.M."/>
            <person name="Barrangou R."/>
            <person name="Klaenhammer T.R."/>
            <person name="Caufield P.W."/>
            <person name="Cui Y."/>
            <person name="Zhang H."/>
            <person name="O'Toole P.W."/>
        </authorList>
    </citation>
    <scope>NUCLEOTIDE SEQUENCE [LARGE SCALE GENOMIC DNA]</scope>
    <source>
        <strain evidence="1 2">DSM 14857</strain>
    </source>
</reference>
<sequence length="82" mass="9724">MERANNDQVKKMTKNNFLTVYPAFLHRFSHMSMDLQDYIIADPKIAELYQNREQVGELDLGFDKQNDQLVEDQVNNLIDQYN</sequence>
<accession>A0A0R1SB20</accession>
<dbReference type="PATRIC" id="fig|1423815.3.peg.545"/>
<name>A0A0R1SB20_9LACO</name>
<dbReference type="AlphaFoldDB" id="A0A0R1SB20"/>
<proteinExistence type="predicted"/>